<dbReference type="InterPro" id="IPR023631">
    <property type="entry name" value="Amidase_dom"/>
</dbReference>
<reference evidence="3 4" key="1">
    <citation type="journal article" date="2020" name="G3 (Bethesda)">
        <title>Genetic Underpinnings of Host Manipulation by Ophiocordyceps as Revealed by Comparative Transcriptomics.</title>
        <authorList>
            <person name="Will I."/>
            <person name="Das B."/>
            <person name="Trinh T."/>
            <person name="Brachmann A."/>
            <person name="Ohm R.A."/>
            <person name="de Bekker C."/>
        </authorList>
    </citation>
    <scope>NUCLEOTIDE SEQUENCE [LARGE SCALE GENOMIC DNA]</scope>
    <source>
        <strain evidence="3 4">EC05</strain>
    </source>
</reference>
<dbReference type="SUPFAM" id="SSF75304">
    <property type="entry name" value="Amidase signature (AS) enzymes"/>
    <property type="match status" value="1"/>
</dbReference>
<dbReference type="Gene3D" id="3.90.1300.10">
    <property type="entry name" value="Amidase signature (AS) domain"/>
    <property type="match status" value="1"/>
</dbReference>
<dbReference type="PANTHER" id="PTHR42678:SF34">
    <property type="entry name" value="OS04G0183300 PROTEIN"/>
    <property type="match status" value="1"/>
</dbReference>
<accession>A0A8H4VFD5</accession>
<dbReference type="PANTHER" id="PTHR42678">
    <property type="entry name" value="AMIDASE"/>
    <property type="match status" value="1"/>
</dbReference>
<evidence type="ECO:0000259" key="2">
    <source>
        <dbReference type="Pfam" id="PF01425"/>
    </source>
</evidence>
<comment type="caution">
    <text evidence="3">The sequence shown here is derived from an EMBL/GenBank/DDBJ whole genome shotgun (WGS) entry which is preliminary data.</text>
</comment>
<dbReference type="InterPro" id="IPR036928">
    <property type="entry name" value="AS_sf"/>
</dbReference>
<dbReference type="EMBL" id="JAACLJ010000002">
    <property type="protein sequence ID" value="KAF4592151.1"/>
    <property type="molecule type" value="Genomic_DNA"/>
</dbReference>
<dbReference type="AlphaFoldDB" id="A0A8H4VFD5"/>
<feature type="chain" id="PRO_5034277688" evidence="1">
    <location>
        <begin position="20"/>
        <end position="547"/>
    </location>
</feature>
<organism evidence="3 4">
    <name type="scientific">Ophiocordyceps camponoti-floridani</name>
    <dbReference type="NCBI Taxonomy" id="2030778"/>
    <lineage>
        <taxon>Eukaryota</taxon>
        <taxon>Fungi</taxon>
        <taxon>Dikarya</taxon>
        <taxon>Ascomycota</taxon>
        <taxon>Pezizomycotina</taxon>
        <taxon>Sordariomycetes</taxon>
        <taxon>Hypocreomycetidae</taxon>
        <taxon>Hypocreales</taxon>
        <taxon>Ophiocordycipitaceae</taxon>
        <taxon>Ophiocordyceps</taxon>
    </lineage>
</organism>
<protein>
    <submittedName>
        <fullName evidence="3">Putative amidase</fullName>
    </submittedName>
</protein>
<evidence type="ECO:0000313" key="4">
    <source>
        <dbReference type="Proteomes" id="UP000562929"/>
    </source>
</evidence>
<keyword evidence="1" id="KW-0732">Signal</keyword>
<dbReference type="OrthoDB" id="49151at2759"/>
<dbReference type="Pfam" id="PF01425">
    <property type="entry name" value="Amidase"/>
    <property type="match status" value="1"/>
</dbReference>
<sequence>MMALLCLFFHLLTLGPTAATATRQFPGLINGTIDEINQQLESRCISSVDLVTTYTERINQVNKIFRAVTEVNPETISQARRLDEDRSASGHPSPLYGLPILLKNVIATNDEMNNTAGSYAMLGARNVREAGVVKKLREAGAVLLGKSNLSQWGGIRAIKHTNGWSAHGGQVRGAYLQDQDPGGSSSGSAVAVDLGLAFAALGVDTTGSILIPAGRNNIVAIRPTLGLTSRDQVVPVSENFDVVGPMARTVRDAAHVLQAISGPDEHDHLTLKASLPVPDFVTACHGASLQGKRIGVPWNFIHALITGPPLNDGELETFRKALDELQTAGASIITANFTEVADLKTWRNVVLGVDFPANMDTYLDGLATNPHQVRSLLSLRNWTQAHGHLEDYPNRDTGFWDVFLEKRTEGWSQSPDCKNYQDALVQMKKLGGDGGILGAIERQQLDAVVMPTSITHRCVPFTGGPAITVPLGAYPEMTRVVRTSNGELVETGPKLPFGLTFAGKPRSETKLIGIASEYEKLSNVRNKLRRSPAIHVPSAELYSSCER</sequence>
<gene>
    <name evidence="3" type="ORF">GQ602_002450</name>
</gene>
<feature type="signal peptide" evidence="1">
    <location>
        <begin position="1"/>
        <end position="19"/>
    </location>
</feature>
<keyword evidence="4" id="KW-1185">Reference proteome</keyword>
<name>A0A8H4VFD5_9HYPO</name>
<evidence type="ECO:0000256" key="1">
    <source>
        <dbReference type="SAM" id="SignalP"/>
    </source>
</evidence>
<proteinExistence type="predicted"/>
<feature type="domain" description="Amidase" evidence="2">
    <location>
        <begin position="49"/>
        <end position="510"/>
    </location>
</feature>
<dbReference type="Proteomes" id="UP000562929">
    <property type="component" value="Unassembled WGS sequence"/>
</dbReference>
<evidence type="ECO:0000313" key="3">
    <source>
        <dbReference type="EMBL" id="KAF4592151.1"/>
    </source>
</evidence>